<feature type="transmembrane region" description="Helical" evidence="1">
    <location>
        <begin position="495"/>
        <end position="514"/>
    </location>
</feature>
<dbReference type="AlphaFoldDB" id="A0A4Y9YXD1"/>
<dbReference type="InterPro" id="IPR045339">
    <property type="entry name" value="DUF6534"/>
</dbReference>
<proteinExistence type="predicted"/>
<reference evidence="3 4" key="1">
    <citation type="submission" date="2019-02" db="EMBL/GenBank/DDBJ databases">
        <title>Genome sequencing of the rare red list fungi Dentipellis fragilis.</title>
        <authorList>
            <person name="Buettner E."/>
            <person name="Kellner H."/>
        </authorList>
    </citation>
    <scope>NUCLEOTIDE SEQUENCE [LARGE SCALE GENOMIC DNA]</scope>
    <source>
        <strain evidence="3 4">DSM 105465</strain>
    </source>
</reference>
<dbReference type="Proteomes" id="UP000298327">
    <property type="component" value="Unassembled WGS sequence"/>
</dbReference>
<feature type="domain" description="DUF6534" evidence="2">
    <location>
        <begin position="612"/>
        <end position="697"/>
    </location>
</feature>
<feature type="transmembrane region" description="Helical" evidence="1">
    <location>
        <begin position="175"/>
        <end position="197"/>
    </location>
</feature>
<dbReference type="EMBL" id="SEOQ01000195">
    <property type="protein sequence ID" value="TFY67256.1"/>
    <property type="molecule type" value="Genomic_DNA"/>
</dbReference>
<organism evidence="3 4">
    <name type="scientific">Dentipellis fragilis</name>
    <dbReference type="NCBI Taxonomy" id="205917"/>
    <lineage>
        <taxon>Eukaryota</taxon>
        <taxon>Fungi</taxon>
        <taxon>Dikarya</taxon>
        <taxon>Basidiomycota</taxon>
        <taxon>Agaricomycotina</taxon>
        <taxon>Agaricomycetes</taxon>
        <taxon>Russulales</taxon>
        <taxon>Hericiaceae</taxon>
        <taxon>Dentipellis</taxon>
    </lineage>
</organism>
<evidence type="ECO:0000259" key="2">
    <source>
        <dbReference type="Pfam" id="PF20152"/>
    </source>
</evidence>
<comment type="caution">
    <text evidence="3">The sequence shown here is derived from an EMBL/GenBank/DDBJ whole genome shotgun (WGS) entry which is preliminary data.</text>
</comment>
<evidence type="ECO:0000256" key="1">
    <source>
        <dbReference type="SAM" id="Phobius"/>
    </source>
</evidence>
<dbReference type="PANTHER" id="PTHR40465">
    <property type="entry name" value="CHROMOSOME 1, WHOLE GENOME SHOTGUN SEQUENCE"/>
    <property type="match status" value="1"/>
</dbReference>
<feature type="transmembrane region" description="Helical" evidence="1">
    <location>
        <begin position="461"/>
        <end position="483"/>
    </location>
</feature>
<sequence length="775" mass="85771">MRCRERGQAPAAAAAAAAAAAQSIGLWIYGTMLNLILYGISIMQTYFYITSFRQDKLWIKIFIFAIFVADTANTVFDVEFMYESLVNNFNNPAAIMTANWVFATGEDDNPAMTAIISTMVQLFFCWRVNILTGSTWIVGLLVIGSFIAGLGGIATAVAIGIVPHWLEFQKFKVSVIVWLATSALVDTTITGILVWYLRRQKTVFSGSNDMFNRIIRITVQTGLVTSIWAIVDLGLFLGSRAGFHLAFNFPLSKLYSNSLLSSLNARHSARVLPESQHRGASQGSKAVGNYISNTPPVDQIVAFDSSTRRVRPEVYINIESHEMRDMFKKTGELGDEPTTSHPENQCIPGPGGPSFRDPVLYLVSSLTDPDSLPALSDPFVLRLHLRDRIHATISILVPVRFRGSKLEAPRRHYGKGSAPRVASSFPVVTVDLWYADIDMPVLDRASHAAAESIAKLVHGPMLVGTMLNLILYGISITQTYFYITSFRQDKLWIKIFILVIFIADTANTVFDVEFMYNSLVNNFNNPTAITTANWVFATDPAMTAIISTMVQLFFCWRVKVLTGRTWVVCLLVMGSIVAGLGGIATSIAIGIVPNWLEFQKFKVSVIVWLATSALVDSTITAILVWYLRQHKTGFRGSDDVLDRIIRITVQTGLVTSVWAIIDLGLFLGSPSGLHLAFNFPLSKLYSNSLLSSLNSRREWRLSSSESEHKSPVHVRTSAVNYIPDTPQAGHIVSFSSSRMRPEVYIDVESHEMRDVIEKVGELGEASTSSQPDSQT</sequence>
<keyword evidence="4" id="KW-1185">Reference proteome</keyword>
<keyword evidence="1" id="KW-0472">Membrane</keyword>
<dbReference type="Pfam" id="PF20152">
    <property type="entry name" value="DUF6534"/>
    <property type="match status" value="2"/>
</dbReference>
<feature type="transmembrane region" description="Helical" evidence="1">
    <location>
        <begin position="57"/>
        <end position="76"/>
    </location>
</feature>
<feature type="domain" description="DUF6534" evidence="2">
    <location>
        <begin position="182"/>
        <end position="268"/>
    </location>
</feature>
<keyword evidence="1" id="KW-1133">Transmembrane helix</keyword>
<gene>
    <name evidence="3" type="ORF">EVG20_g3999</name>
</gene>
<feature type="transmembrane region" description="Helical" evidence="1">
    <location>
        <begin position="605"/>
        <end position="627"/>
    </location>
</feature>
<accession>A0A4Y9YXD1</accession>
<name>A0A4Y9YXD1_9AGAM</name>
<evidence type="ECO:0000313" key="3">
    <source>
        <dbReference type="EMBL" id="TFY67256.1"/>
    </source>
</evidence>
<dbReference type="OrthoDB" id="2953893at2759"/>
<protein>
    <recommendedName>
        <fullName evidence="2">DUF6534 domain-containing protein</fullName>
    </recommendedName>
</protein>
<evidence type="ECO:0000313" key="4">
    <source>
        <dbReference type="Proteomes" id="UP000298327"/>
    </source>
</evidence>
<feature type="transmembrane region" description="Helical" evidence="1">
    <location>
        <begin position="217"/>
        <end position="238"/>
    </location>
</feature>
<feature type="transmembrane region" description="Helical" evidence="1">
    <location>
        <begin position="136"/>
        <end position="163"/>
    </location>
</feature>
<feature type="transmembrane region" description="Helical" evidence="1">
    <location>
        <begin position="566"/>
        <end position="593"/>
    </location>
</feature>
<feature type="transmembrane region" description="Helical" evidence="1">
    <location>
        <begin position="534"/>
        <end position="554"/>
    </location>
</feature>
<keyword evidence="1" id="KW-0812">Transmembrane</keyword>
<dbReference type="PANTHER" id="PTHR40465:SF1">
    <property type="entry name" value="DUF6534 DOMAIN-CONTAINING PROTEIN"/>
    <property type="match status" value="1"/>
</dbReference>
<dbReference type="STRING" id="205917.A0A4Y9YXD1"/>
<feature type="transmembrane region" description="Helical" evidence="1">
    <location>
        <begin position="111"/>
        <end position="129"/>
    </location>
</feature>